<dbReference type="AlphaFoldDB" id="A0A1E3G0Y5"/>
<gene>
    <name evidence="5" type="ORF">A4H02_08410</name>
</gene>
<dbReference type="SUPFAM" id="SSF56519">
    <property type="entry name" value="Penicillin binding protein dimerisation domain"/>
    <property type="match status" value="1"/>
</dbReference>
<dbReference type="InterPro" id="IPR036138">
    <property type="entry name" value="PBP_dimer_sf"/>
</dbReference>
<dbReference type="Pfam" id="PF00905">
    <property type="entry name" value="Transpeptidase"/>
    <property type="match status" value="1"/>
</dbReference>
<feature type="domain" description="Penicillin-binding protein transpeptidase" evidence="4">
    <location>
        <begin position="231"/>
        <end position="510"/>
    </location>
</feature>
<dbReference type="InterPro" id="IPR012338">
    <property type="entry name" value="Beta-lactam/transpept-like"/>
</dbReference>
<proteinExistence type="predicted"/>
<dbReference type="Proteomes" id="UP000094570">
    <property type="component" value="Unassembled WGS sequence"/>
</dbReference>
<dbReference type="GO" id="GO:0071555">
    <property type="term" value="P:cell wall organization"/>
    <property type="evidence" value="ECO:0007669"/>
    <property type="project" value="TreeGrafter"/>
</dbReference>
<evidence type="ECO:0000313" key="6">
    <source>
        <dbReference type="Proteomes" id="UP000094570"/>
    </source>
</evidence>
<sequence>MDGRRVFLVIFVLILLVGMFTFKIWHNIRDHKYAITTKQIALRGNIYDSKGRLIATSEVVYAAYLDVEFLKSVSGNAYKKDPDFLRLIGNFNVVEKLEDLDSVRFLKLGTFSNREEIIKKIPVQYMRFVSIEPEEKRISLSSAGMNFIIGKAESRTGITGVEAYFDKLLRPIRDGIASVSYSGFIGGRFQKIEVPPQNGKNVQITIDSLLQKKLFDVALNYQKEKEASEVGVIVMETKTGKVRVAFSTQSWPTFYMGYFEPGSTVKPLVFAAALELGEVAPDTRFYCPGYVKPDPNLRISIRDIEVHKDITLYDGLVHSCNTVAVETARKLVEKYGQEKLYEILSAVGFGSPTGIELPGEVAGVLRPVDNWYKLDWAYVSIGQSVGTTPIQLLAALNTLFNGGIYVTPTLDESKKPVGKRVFSEKTVGIVQSMLVDVVERGTGVKARVEGLKILGKTGTAQKPGKKDVTAIFVGSTVISNVQYSIIVWVDSPQKEKLSSLVAAPLFADVVRTICEYQTPNAETTLLQRSNYKGRDIEDLKGCSLPQVLEFAKRNGLTIELHGDGLYVKDFSFQGDSLKVWLTWLPPKLTKISEPTD</sequence>
<dbReference type="Gene3D" id="3.90.1310.10">
    <property type="entry name" value="Penicillin-binding protein 2a (Domain 2)"/>
    <property type="match status" value="1"/>
</dbReference>
<dbReference type="PANTHER" id="PTHR30627">
    <property type="entry name" value="PEPTIDOGLYCAN D,D-TRANSPEPTIDASE"/>
    <property type="match status" value="1"/>
</dbReference>
<keyword evidence="6" id="KW-1185">Reference proteome</keyword>
<keyword evidence="3" id="KW-0812">Transmembrane</keyword>
<dbReference type="STRING" id="1008305.A4H02_08410"/>
<name>A0A1E3G0Y5_9BACT</name>
<dbReference type="EMBL" id="LWAF01000016">
    <property type="protein sequence ID" value="ODN29885.1"/>
    <property type="molecule type" value="Genomic_DNA"/>
</dbReference>
<dbReference type="InterPro" id="IPR001460">
    <property type="entry name" value="PCN-bd_Tpept"/>
</dbReference>
<organism evidence="5 6">
    <name type="scientific">Fervidobacterium thailandense</name>
    <dbReference type="NCBI Taxonomy" id="1008305"/>
    <lineage>
        <taxon>Bacteria</taxon>
        <taxon>Thermotogati</taxon>
        <taxon>Thermotogota</taxon>
        <taxon>Thermotogae</taxon>
        <taxon>Thermotogales</taxon>
        <taxon>Fervidobacteriaceae</taxon>
        <taxon>Fervidobacterium</taxon>
    </lineage>
</organism>
<dbReference type="PANTHER" id="PTHR30627:SF1">
    <property type="entry name" value="PEPTIDOGLYCAN D,D-TRANSPEPTIDASE FTSI"/>
    <property type="match status" value="1"/>
</dbReference>
<comment type="caution">
    <text evidence="5">The sequence shown here is derived from an EMBL/GenBank/DDBJ whole genome shotgun (WGS) entry which is preliminary data.</text>
</comment>
<reference evidence="6" key="1">
    <citation type="submission" date="2016-04" db="EMBL/GenBank/DDBJ databases">
        <title>The genome sequence project of a novel Fervidobacterium isolate from a hot spring in Thailand.</title>
        <authorList>
            <person name="Gonzalez J.M."/>
            <person name="Cuecas A."/>
            <person name="Kanoksilapatham W."/>
        </authorList>
    </citation>
    <scope>NUCLEOTIDE SEQUENCE [LARGE SCALE GENOMIC DNA]</scope>
    <source>
        <strain evidence="6">FC2004</strain>
    </source>
</reference>
<evidence type="ECO:0000256" key="2">
    <source>
        <dbReference type="ARBA" id="ARBA00023136"/>
    </source>
</evidence>
<keyword evidence="3" id="KW-1133">Transmembrane helix</keyword>
<feature type="transmembrane region" description="Helical" evidence="3">
    <location>
        <begin position="6"/>
        <end position="25"/>
    </location>
</feature>
<dbReference type="InterPro" id="IPR050515">
    <property type="entry name" value="Beta-lactam/transpept"/>
</dbReference>
<dbReference type="GO" id="GO:0008658">
    <property type="term" value="F:penicillin binding"/>
    <property type="evidence" value="ECO:0007669"/>
    <property type="project" value="InterPro"/>
</dbReference>
<evidence type="ECO:0000259" key="4">
    <source>
        <dbReference type="Pfam" id="PF00905"/>
    </source>
</evidence>
<dbReference type="SUPFAM" id="SSF56601">
    <property type="entry name" value="beta-lactamase/transpeptidase-like"/>
    <property type="match status" value="1"/>
</dbReference>
<dbReference type="GO" id="GO:0005886">
    <property type="term" value="C:plasma membrane"/>
    <property type="evidence" value="ECO:0007669"/>
    <property type="project" value="TreeGrafter"/>
</dbReference>
<comment type="subcellular location">
    <subcellularLocation>
        <location evidence="1">Membrane</location>
    </subcellularLocation>
</comment>
<dbReference type="Gene3D" id="3.40.710.10">
    <property type="entry name" value="DD-peptidase/beta-lactamase superfamily"/>
    <property type="match status" value="1"/>
</dbReference>
<keyword evidence="2 3" id="KW-0472">Membrane</keyword>
<evidence type="ECO:0000313" key="5">
    <source>
        <dbReference type="EMBL" id="ODN29885.1"/>
    </source>
</evidence>
<evidence type="ECO:0000256" key="3">
    <source>
        <dbReference type="SAM" id="Phobius"/>
    </source>
</evidence>
<evidence type="ECO:0000256" key="1">
    <source>
        <dbReference type="ARBA" id="ARBA00004370"/>
    </source>
</evidence>
<protein>
    <submittedName>
        <fullName evidence="5">Penicillin-binding protein</fullName>
    </submittedName>
</protein>
<accession>A0A1E3G0Y5</accession>